<evidence type="ECO:0000256" key="7">
    <source>
        <dbReference type="SAM" id="MobiDB-lite"/>
    </source>
</evidence>
<feature type="compositionally biased region" description="Basic and acidic residues" evidence="7">
    <location>
        <begin position="175"/>
        <end position="195"/>
    </location>
</feature>
<dbReference type="OrthoDB" id="79871at2759"/>
<evidence type="ECO:0000256" key="5">
    <source>
        <dbReference type="ARBA" id="ARBA00023157"/>
    </source>
</evidence>
<dbReference type="GO" id="GO:0032266">
    <property type="term" value="F:phosphatidylinositol-3-phosphate binding"/>
    <property type="evidence" value="ECO:0007669"/>
    <property type="project" value="TreeGrafter"/>
</dbReference>
<dbReference type="Gene3D" id="3.30.40.10">
    <property type="entry name" value="Zinc/RING finger domain, C3HC4 (zinc finger)"/>
    <property type="match status" value="1"/>
</dbReference>
<dbReference type="GO" id="GO:0033565">
    <property type="term" value="C:ESCRT-0 complex"/>
    <property type="evidence" value="ECO:0007669"/>
    <property type="project" value="TreeGrafter"/>
</dbReference>
<evidence type="ECO:0000313" key="9">
    <source>
        <dbReference type="EMBL" id="KUF83085.1"/>
    </source>
</evidence>
<evidence type="ECO:0000256" key="4">
    <source>
        <dbReference type="ARBA" id="ARBA00022833"/>
    </source>
</evidence>
<feature type="compositionally biased region" description="Low complexity" evidence="7">
    <location>
        <begin position="65"/>
        <end position="75"/>
    </location>
</feature>
<name>A0A0W8CG41_PHYNI</name>
<dbReference type="InterPro" id="IPR013083">
    <property type="entry name" value="Znf_RING/FYVE/PHD"/>
</dbReference>
<gene>
    <name evidence="9" type="ORF">AM587_10006235</name>
</gene>
<dbReference type="InterPro" id="IPR011011">
    <property type="entry name" value="Znf_FYVE_PHD"/>
</dbReference>
<dbReference type="CDD" id="cd15760">
    <property type="entry name" value="FYVE_scVPS27p_like"/>
    <property type="match status" value="1"/>
</dbReference>
<feature type="region of interest" description="Disordered" evidence="7">
    <location>
        <begin position="214"/>
        <end position="310"/>
    </location>
</feature>
<dbReference type="GO" id="GO:0043328">
    <property type="term" value="P:protein transport to vacuole involved in ubiquitin-dependent protein catabolic process via the multivesicular body sorting pathway"/>
    <property type="evidence" value="ECO:0007669"/>
    <property type="project" value="TreeGrafter"/>
</dbReference>
<evidence type="ECO:0000256" key="2">
    <source>
        <dbReference type="ARBA" id="ARBA00022723"/>
    </source>
</evidence>
<comment type="similarity">
    <text evidence="1">Belongs to the TRIAP1/MDM35 family.</text>
</comment>
<proteinExistence type="inferred from homology"/>
<dbReference type="Gene3D" id="1.25.40.20">
    <property type="entry name" value="Ankyrin repeat-containing domain"/>
    <property type="match status" value="1"/>
</dbReference>
<dbReference type="GO" id="GO:0006623">
    <property type="term" value="P:protein targeting to vacuole"/>
    <property type="evidence" value="ECO:0007669"/>
    <property type="project" value="TreeGrafter"/>
</dbReference>
<evidence type="ECO:0000313" key="10">
    <source>
        <dbReference type="Proteomes" id="UP000052943"/>
    </source>
</evidence>
<dbReference type="InterPro" id="IPR007918">
    <property type="entry name" value="MDM35_apoptosis"/>
</dbReference>
<keyword evidence="5" id="KW-1015">Disulfide bond</keyword>
<dbReference type="SMART" id="SM00064">
    <property type="entry name" value="FYVE"/>
    <property type="match status" value="1"/>
</dbReference>
<accession>A0A0W8CG41</accession>
<protein>
    <submittedName>
        <fullName evidence="9">Vacuolar protein sorting-associated protein 27</fullName>
    </submittedName>
</protein>
<dbReference type="Proteomes" id="UP000052943">
    <property type="component" value="Unassembled WGS sequence"/>
</dbReference>
<comment type="caution">
    <text evidence="9">The sequence shown here is derived from an EMBL/GenBank/DDBJ whole genome shotgun (WGS) entry which is preliminary data.</text>
</comment>
<dbReference type="InterPro" id="IPR017455">
    <property type="entry name" value="Znf_FYVE-rel"/>
</dbReference>
<dbReference type="Pfam" id="PF05254">
    <property type="entry name" value="UPF0203"/>
    <property type="match status" value="1"/>
</dbReference>
<evidence type="ECO:0000256" key="1">
    <source>
        <dbReference type="ARBA" id="ARBA00006196"/>
    </source>
</evidence>
<feature type="region of interest" description="Disordered" evidence="7">
    <location>
        <begin position="36"/>
        <end position="80"/>
    </location>
</feature>
<feature type="domain" description="FYVE-type" evidence="8">
    <location>
        <begin position="391"/>
        <end position="471"/>
    </location>
</feature>
<dbReference type="GO" id="GO:0008270">
    <property type="term" value="F:zinc ion binding"/>
    <property type="evidence" value="ECO:0007669"/>
    <property type="project" value="UniProtKB-KW"/>
</dbReference>
<dbReference type="Pfam" id="PF01363">
    <property type="entry name" value="FYVE"/>
    <property type="match status" value="1"/>
</dbReference>
<dbReference type="InterPro" id="IPR000306">
    <property type="entry name" value="Znf_FYVE"/>
</dbReference>
<feature type="compositionally biased region" description="Basic and acidic residues" evidence="7">
    <location>
        <begin position="296"/>
        <end position="310"/>
    </location>
</feature>
<evidence type="ECO:0000259" key="8">
    <source>
        <dbReference type="PROSITE" id="PS50178"/>
    </source>
</evidence>
<feature type="compositionally biased region" description="Acidic residues" evidence="7">
    <location>
        <begin position="235"/>
        <end position="246"/>
    </location>
</feature>
<dbReference type="AlphaFoldDB" id="A0A0W8CG41"/>
<dbReference type="PANTHER" id="PTHR47794:SF1">
    <property type="entry name" value="VACUOLAR PROTEIN SORTING-ASSOCIATED PROTEIN 27"/>
    <property type="match status" value="1"/>
</dbReference>
<keyword evidence="3 6" id="KW-0863">Zinc-finger</keyword>
<feature type="region of interest" description="Disordered" evidence="7">
    <location>
        <begin position="173"/>
        <end position="202"/>
    </location>
</feature>
<evidence type="ECO:0000256" key="6">
    <source>
        <dbReference type="PROSITE-ProRule" id="PRU00091"/>
    </source>
</evidence>
<dbReference type="STRING" id="4790.A0A0W8CG41"/>
<organism evidence="9 10">
    <name type="scientific">Phytophthora nicotianae</name>
    <name type="common">Potato buckeye rot agent</name>
    <name type="synonym">Phytophthora parasitica</name>
    <dbReference type="NCBI Taxonomy" id="4792"/>
    <lineage>
        <taxon>Eukaryota</taxon>
        <taxon>Sar</taxon>
        <taxon>Stramenopiles</taxon>
        <taxon>Oomycota</taxon>
        <taxon>Peronosporomycetes</taxon>
        <taxon>Peronosporales</taxon>
        <taxon>Peronosporaceae</taxon>
        <taxon>Phytophthora</taxon>
    </lineage>
</organism>
<keyword evidence="2" id="KW-0479">Metal-binding</keyword>
<dbReference type="SUPFAM" id="SSF57903">
    <property type="entry name" value="FYVE/PHD zinc finger"/>
    <property type="match status" value="1"/>
</dbReference>
<keyword evidence="4" id="KW-0862">Zinc</keyword>
<dbReference type="PANTHER" id="PTHR47794">
    <property type="entry name" value="VACUOLAR PROTEIN SORTING-ASSOCIATED PROTEIN 27"/>
    <property type="match status" value="1"/>
</dbReference>
<dbReference type="EMBL" id="LNFO01003370">
    <property type="protein sequence ID" value="KUF83085.1"/>
    <property type="molecule type" value="Genomic_DNA"/>
</dbReference>
<dbReference type="PROSITE" id="PS50178">
    <property type="entry name" value="ZF_FYVE"/>
    <property type="match status" value="1"/>
</dbReference>
<dbReference type="InterPro" id="IPR036770">
    <property type="entry name" value="Ankyrin_rpt-contain_sf"/>
</dbReference>
<feature type="region of interest" description="Disordered" evidence="7">
    <location>
        <begin position="1"/>
        <end position="24"/>
    </location>
</feature>
<evidence type="ECO:0000256" key="3">
    <source>
        <dbReference type="ARBA" id="ARBA00022771"/>
    </source>
</evidence>
<reference evidence="9 10" key="1">
    <citation type="submission" date="2015-11" db="EMBL/GenBank/DDBJ databases">
        <title>Genomes and virulence difference between two physiological races of Phytophthora nicotianae.</title>
        <authorList>
            <person name="Liu H."/>
            <person name="Ma X."/>
            <person name="Yu H."/>
            <person name="Fang D."/>
            <person name="Li Y."/>
            <person name="Wang X."/>
            <person name="Wang W."/>
            <person name="Dong Y."/>
            <person name="Xiao B."/>
        </authorList>
    </citation>
    <scope>NUCLEOTIDE SEQUENCE [LARGE SCALE GENOMIC DNA]</scope>
    <source>
        <strain evidence="10">race 0</strain>
    </source>
</reference>
<dbReference type="GO" id="GO:0043130">
    <property type="term" value="F:ubiquitin binding"/>
    <property type="evidence" value="ECO:0007669"/>
    <property type="project" value="TreeGrafter"/>
</dbReference>
<sequence>MEGYAEKGALLERPSGHLSPSPKFALRFSDWPTARLDRQSQSRAPLPPTSESSLSTDVPSQGERSSALPKSSSSSPTMDGDFLHAINGDWDSLLTVMRENRQVAQRTDASGMTVLHWVCLHQNAPTDIVVKVVFANPYAVHMRNDAGHLPIDLAIQAECGERILEVLRAAAHGSHRPEDDGGELHQHDLMGKDDGEPTTETIDYQLPYNNHTILHDDIRDGSDYQPHQNHTYYGESDDEVDEDELEYQQHHRHYQPQPFQRKGRLERSVSDQDSFYDPPHGNYGGASMYGGFMAGPDRDRGNTLSRSDPHVKSLLTEQRLRERENDLISIATADDSVPLGLFDPSKGPPDMSMMSGFQINEDVKSSHANVNMSSRSMGAGPRSKTAFPPRWKQSRMCHVCACGFTLVKRRHHCRNCGQSVCSQHSTNRVSLPKFALSEPQRPFIIEMADQEEEPGCWQKKAAYEQCFDKWYTEVFLQQKANGKVGCQKEYEAYTRCYLSELDKNKTLVDGIKSVMKPETKERFEAQEAKRQQGKSKE</sequence>